<dbReference type="GO" id="GO:0005524">
    <property type="term" value="F:ATP binding"/>
    <property type="evidence" value="ECO:0007669"/>
    <property type="project" value="UniProtKB-KW"/>
</dbReference>
<reference evidence="8" key="1">
    <citation type="journal article" date="2020" name="Nature">
        <title>Giant virus diversity and host interactions through global metagenomics.</title>
        <authorList>
            <person name="Schulz F."/>
            <person name="Roux S."/>
            <person name="Paez-Espino D."/>
            <person name="Jungbluth S."/>
            <person name="Walsh D.A."/>
            <person name="Denef V.J."/>
            <person name="McMahon K.D."/>
            <person name="Konstantinidis K.T."/>
            <person name="Eloe-Fadrosh E.A."/>
            <person name="Kyrpides N.C."/>
            <person name="Woyke T."/>
        </authorList>
    </citation>
    <scope>NUCLEOTIDE SEQUENCE</scope>
    <source>
        <strain evidence="8">GVMAG-S-1091796-13</strain>
    </source>
</reference>
<dbReference type="PROSITE" id="PS50011">
    <property type="entry name" value="PROTEIN_KINASE_DOM"/>
    <property type="match status" value="1"/>
</dbReference>
<dbReference type="PANTHER" id="PTHR24343">
    <property type="entry name" value="SERINE/THREONINE KINASE"/>
    <property type="match status" value="1"/>
</dbReference>
<protein>
    <recommendedName>
        <fullName evidence="1">non-specific serine/threonine protein kinase</fullName>
        <ecNumber evidence="1">2.7.11.1</ecNumber>
    </recommendedName>
</protein>
<keyword evidence="2" id="KW-0723">Serine/threonine-protein kinase</keyword>
<dbReference type="Pfam" id="PF00069">
    <property type="entry name" value="Pkinase"/>
    <property type="match status" value="1"/>
</dbReference>
<dbReference type="AlphaFoldDB" id="A0A6C0AL66"/>
<keyword evidence="6" id="KW-0067">ATP-binding</keyword>
<evidence type="ECO:0000256" key="2">
    <source>
        <dbReference type="ARBA" id="ARBA00022527"/>
    </source>
</evidence>
<dbReference type="EMBL" id="MN740714">
    <property type="protein sequence ID" value="QHS80554.1"/>
    <property type="molecule type" value="Genomic_DNA"/>
</dbReference>
<dbReference type="PROSITE" id="PS00107">
    <property type="entry name" value="PROTEIN_KINASE_ATP"/>
    <property type="match status" value="1"/>
</dbReference>
<sequence length="312" mass="37172">MILPMNKMYVKTLGEGGFGKLQLYKCKKHCSNYNCNKCVVVKSMKTDDSQFENNKNFFINHFFNEFYMTINLNHSNIRKTLNIDKKNHTITFEYCHGIDLIDYLFSYKDNTKFLLHLYSQILDGVEYLHNNNIAHLDLKLENIMVYNNHIKIIDFGEAMFYKIDGKEIMYRGIHGTDLCMPPEMIQKKLYKPHKVDIWCCGILLYNIINPYIPWEYADHKTDKLYARFKYSLENYNKLDEYVFKPLDSANYSINEQKIIMTIFKHTFQINPNLRKPVSMLKSIFNLIDWETNNTNSQHKNCILHKRIKSISN</sequence>
<evidence type="ECO:0000256" key="6">
    <source>
        <dbReference type="ARBA" id="ARBA00022840"/>
    </source>
</evidence>
<dbReference type="PROSITE" id="PS00108">
    <property type="entry name" value="PROTEIN_KINASE_ST"/>
    <property type="match status" value="1"/>
</dbReference>
<name>A0A6C0AL66_9ZZZZ</name>
<evidence type="ECO:0000313" key="8">
    <source>
        <dbReference type="EMBL" id="QHS80554.1"/>
    </source>
</evidence>
<proteinExistence type="predicted"/>
<dbReference type="InterPro" id="IPR011009">
    <property type="entry name" value="Kinase-like_dom_sf"/>
</dbReference>
<dbReference type="Gene3D" id="1.10.510.10">
    <property type="entry name" value="Transferase(Phosphotransferase) domain 1"/>
    <property type="match status" value="1"/>
</dbReference>
<dbReference type="InterPro" id="IPR017441">
    <property type="entry name" value="Protein_kinase_ATP_BS"/>
</dbReference>
<evidence type="ECO:0000256" key="4">
    <source>
        <dbReference type="ARBA" id="ARBA00022741"/>
    </source>
</evidence>
<dbReference type="SMART" id="SM00220">
    <property type="entry name" value="S_TKc"/>
    <property type="match status" value="1"/>
</dbReference>
<keyword evidence="5" id="KW-0418">Kinase</keyword>
<keyword evidence="4" id="KW-0547">Nucleotide-binding</keyword>
<organism evidence="8">
    <name type="scientific">viral metagenome</name>
    <dbReference type="NCBI Taxonomy" id="1070528"/>
    <lineage>
        <taxon>unclassified sequences</taxon>
        <taxon>metagenomes</taxon>
        <taxon>organismal metagenomes</taxon>
    </lineage>
</organism>
<dbReference type="SUPFAM" id="SSF56112">
    <property type="entry name" value="Protein kinase-like (PK-like)"/>
    <property type="match status" value="1"/>
</dbReference>
<evidence type="ECO:0000256" key="1">
    <source>
        <dbReference type="ARBA" id="ARBA00012513"/>
    </source>
</evidence>
<dbReference type="InterPro" id="IPR008271">
    <property type="entry name" value="Ser/Thr_kinase_AS"/>
</dbReference>
<dbReference type="GO" id="GO:0004674">
    <property type="term" value="F:protein serine/threonine kinase activity"/>
    <property type="evidence" value="ECO:0007669"/>
    <property type="project" value="UniProtKB-KW"/>
</dbReference>
<keyword evidence="3" id="KW-0808">Transferase</keyword>
<feature type="domain" description="Protein kinase" evidence="7">
    <location>
        <begin position="7"/>
        <end position="284"/>
    </location>
</feature>
<evidence type="ECO:0000256" key="5">
    <source>
        <dbReference type="ARBA" id="ARBA00022777"/>
    </source>
</evidence>
<dbReference type="InterPro" id="IPR000719">
    <property type="entry name" value="Prot_kinase_dom"/>
</dbReference>
<dbReference type="EC" id="2.7.11.1" evidence="1"/>
<accession>A0A6C0AL66</accession>
<evidence type="ECO:0000256" key="3">
    <source>
        <dbReference type="ARBA" id="ARBA00022679"/>
    </source>
</evidence>
<evidence type="ECO:0000259" key="7">
    <source>
        <dbReference type="PROSITE" id="PS50011"/>
    </source>
</evidence>